<accession>A0A9X3YHY4</accession>
<keyword evidence="2" id="KW-1185">Reference proteome</keyword>
<evidence type="ECO:0000313" key="1">
    <source>
        <dbReference type="EMBL" id="MDC8011914.1"/>
    </source>
</evidence>
<dbReference type="Proteomes" id="UP001139971">
    <property type="component" value="Unassembled WGS sequence"/>
</dbReference>
<name>A0A9X3YHY4_9GAMM</name>
<evidence type="ECO:0000313" key="2">
    <source>
        <dbReference type="Proteomes" id="UP001139971"/>
    </source>
</evidence>
<dbReference type="AlphaFoldDB" id="A0A9X3YHY4"/>
<reference evidence="1" key="1">
    <citation type="submission" date="2023-02" db="EMBL/GenBank/DDBJ databases">
        <title>Tahibacter soli sp. nov. isolated from soil.</title>
        <authorList>
            <person name="Baek J.H."/>
            <person name="Lee J.K."/>
            <person name="Choi D.G."/>
            <person name="Jeon C.O."/>
        </authorList>
    </citation>
    <scope>NUCLEOTIDE SEQUENCE</scope>
    <source>
        <strain evidence="1">BL</strain>
    </source>
</reference>
<comment type="caution">
    <text evidence="1">The sequence shown here is derived from an EMBL/GenBank/DDBJ whole genome shotgun (WGS) entry which is preliminary data.</text>
</comment>
<dbReference type="RefSeq" id="WP_263543181.1">
    <property type="nucleotide sequence ID" value="NZ_JAOVZO020000003.1"/>
</dbReference>
<sequence>MGQPRNRPQSPSTNQIPRRSLYTYTRCRKTFRTHTFDALLLSAGAHTLTLAGLRGPDDHTLFEDDVRNRERHAGAVAGDVPRAIGDKRTIYVVANGVVADFEDGIDRRASFVPVINRTTPYTVYYDNGLPRPGRVSPYDDFNFYDMFDEPGGPVTGKFRLTLTPAQNCAAYGRLLLLRSGDAFDAFLLRASGAEIALGSGLCSGGEETTFVFPPGPRDDIVGIELRQSSPVGIPACLNWHFGASGMRRFIHSIRVTP</sequence>
<protein>
    <submittedName>
        <fullName evidence="1">Uncharacterized protein</fullName>
    </submittedName>
</protein>
<dbReference type="EMBL" id="JAOVZO020000003">
    <property type="protein sequence ID" value="MDC8011914.1"/>
    <property type="molecule type" value="Genomic_DNA"/>
</dbReference>
<gene>
    <name evidence="1" type="ORF">OD750_005065</name>
</gene>
<organism evidence="1 2">
    <name type="scientific">Tahibacter soli</name>
    <dbReference type="NCBI Taxonomy" id="2983605"/>
    <lineage>
        <taxon>Bacteria</taxon>
        <taxon>Pseudomonadati</taxon>
        <taxon>Pseudomonadota</taxon>
        <taxon>Gammaproteobacteria</taxon>
        <taxon>Lysobacterales</taxon>
        <taxon>Rhodanobacteraceae</taxon>
        <taxon>Tahibacter</taxon>
    </lineage>
</organism>
<proteinExistence type="predicted"/>